<protein>
    <recommendedName>
        <fullName evidence="4">Secreted protein</fullName>
    </recommendedName>
</protein>
<proteinExistence type="predicted"/>
<dbReference type="AlphaFoldDB" id="A0A4Z1HIQ0"/>
<comment type="caution">
    <text evidence="2">The sequence shown here is derived from an EMBL/GenBank/DDBJ whole genome shotgun (WGS) entry which is preliminary data.</text>
</comment>
<evidence type="ECO:0000313" key="2">
    <source>
        <dbReference type="EMBL" id="TGO48461.1"/>
    </source>
</evidence>
<reference evidence="2 3" key="1">
    <citation type="submission" date="2017-12" db="EMBL/GenBank/DDBJ databases">
        <title>Comparative genomics of Botrytis spp.</title>
        <authorList>
            <person name="Valero-Jimenez C.A."/>
            <person name="Tapia P."/>
            <person name="Veloso J."/>
            <person name="Silva-Moreno E."/>
            <person name="Staats M."/>
            <person name="Valdes J.H."/>
            <person name="Van Kan J.A.L."/>
        </authorList>
    </citation>
    <scope>NUCLEOTIDE SEQUENCE [LARGE SCALE GENOMIC DNA]</scope>
    <source>
        <strain evidence="2 3">MUCL2120</strain>
    </source>
</reference>
<feature type="chain" id="PRO_5021482215" description="Secreted protein" evidence="1">
    <location>
        <begin position="20"/>
        <end position="153"/>
    </location>
</feature>
<feature type="signal peptide" evidence="1">
    <location>
        <begin position="1"/>
        <end position="19"/>
    </location>
</feature>
<name>A0A4Z1HIQ0_9HELO</name>
<keyword evidence="1" id="KW-0732">Signal</keyword>
<evidence type="ECO:0000313" key="3">
    <source>
        <dbReference type="Proteomes" id="UP000297452"/>
    </source>
</evidence>
<organism evidence="2 3">
    <name type="scientific">Botryotinia narcissicola</name>
    <dbReference type="NCBI Taxonomy" id="278944"/>
    <lineage>
        <taxon>Eukaryota</taxon>
        <taxon>Fungi</taxon>
        <taxon>Dikarya</taxon>
        <taxon>Ascomycota</taxon>
        <taxon>Pezizomycotina</taxon>
        <taxon>Leotiomycetes</taxon>
        <taxon>Helotiales</taxon>
        <taxon>Sclerotiniaceae</taxon>
        <taxon>Botryotinia</taxon>
    </lineage>
</organism>
<accession>A0A4Z1HIQ0</accession>
<evidence type="ECO:0008006" key="4">
    <source>
        <dbReference type="Google" id="ProtNLM"/>
    </source>
</evidence>
<dbReference type="STRING" id="278944.A0A4Z1HIQ0"/>
<dbReference type="Proteomes" id="UP000297452">
    <property type="component" value="Unassembled WGS sequence"/>
</dbReference>
<gene>
    <name evidence="2" type="ORF">BOTNAR_0474g00040</name>
</gene>
<evidence type="ECO:0000256" key="1">
    <source>
        <dbReference type="SAM" id="SignalP"/>
    </source>
</evidence>
<sequence length="153" mass="16526">MRSSILVPSLFLITSFTQSASELKALPGSPCASKCGNVLEGTSGENDIVCQNTDYTSLIGTTYSGCVGCQLTSTFVDPSTNETDLEWGLYNLRYAMSWCLFGFPNNTDVEDTPCITSLSCAPMKDAIEYGNLTTDAQTEYGYCSDIATNQIIE</sequence>
<dbReference type="OrthoDB" id="5239590at2759"/>
<keyword evidence="3" id="KW-1185">Reference proteome</keyword>
<dbReference type="EMBL" id="PQXJ01000474">
    <property type="protein sequence ID" value="TGO48461.1"/>
    <property type="molecule type" value="Genomic_DNA"/>
</dbReference>